<gene>
    <name evidence="2" type="ORF">LCGC14_2318850</name>
</gene>
<name>A0A0F9D5X6_9ZZZZ</name>
<reference evidence="2" key="1">
    <citation type="journal article" date="2015" name="Nature">
        <title>Complex archaea that bridge the gap between prokaryotes and eukaryotes.</title>
        <authorList>
            <person name="Spang A."/>
            <person name="Saw J.H."/>
            <person name="Jorgensen S.L."/>
            <person name="Zaremba-Niedzwiedzka K."/>
            <person name="Martijn J."/>
            <person name="Lind A.E."/>
            <person name="van Eijk R."/>
            <person name="Schleper C."/>
            <person name="Guy L."/>
            <person name="Ettema T.J."/>
        </authorList>
    </citation>
    <scope>NUCLEOTIDE SEQUENCE</scope>
</reference>
<protein>
    <submittedName>
        <fullName evidence="2">Uncharacterized protein</fullName>
    </submittedName>
</protein>
<comment type="caution">
    <text evidence="2">The sequence shown here is derived from an EMBL/GenBank/DDBJ whole genome shotgun (WGS) entry which is preliminary data.</text>
</comment>
<feature type="non-terminal residue" evidence="2">
    <location>
        <position position="27"/>
    </location>
</feature>
<dbReference type="AlphaFoldDB" id="A0A0F9D5X6"/>
<sequence>MDREFLIKIMALALISALGLGSTAFAQ</sequence>
<accession>A0A0F9D5X6</accession>
<dbReference type="EMBL" id="LAZR01033084">
    <property type="protein sequence ID" value="KKL49101.1"/>
    <property type="molecule type" value="Genomic_DNA"/>
</dbReference>
<feature type="transmembrane region" description="Helical" evidence="1">
    <location>
        <begin position="6"/>
        <end position="26"/>
    </location>
</feature>
<proteinExistence type="predicted"/>
<organism evidence="2">
    <name type="scientific">marine sediment metagenome</name>
    <dbReference type="NCBI Taxonomy" id="412755"/>
    <lineage>
        <taxon>unclassified sequences</taxon>
        <taxon>metagenomes</taxon>
        <taxon>ecological metagenomes</taxon>
    </lineage>
</organism>
<evidence type="ECO:0000256" key="1">
    <source>
        <dbReference type="SAM" id="Phobius"/>
    </source>
</evidence>
<keyword evidence="1" id="KW-0812">Transmembrane</keyword>
<keyword evidence="1" id="KW-1133">Transmembrane helix</keyword>
<keyword evidence="1" id="KW-0472">Membrane</keyword>
<evidence type="ECO:0000313" key="2">
    <source>
        <dbReference type="EMBL" id="KKL49101.1"/>
    </source>
</evidence>